<dbReference type="AlphaFoldDB" id="D0LFS0"/>
<evidence type="ECO:0008006" key="3">
    <source>
        <dbReference type="Google" id="ProtNLM"/>
    </source>
</evidence>
<dbReference type="PANTHER" id="PTHR33361">
    <property type="entry name" value="GLR0591 PROTEIN"/>
    <property type="match status" value="1"/>
</dbReference>
<name>D0LFS0_HALO1</name>
<dbReference type="STRING" id="502025.Hoch_1976"/>
<dbReference type="OrthoDB" id="9769898at2"/>
<accession>D0LFS0</accession>
<dbReference type="PANTHER" id="PTHR33361:SF15">
    <property type="entry name" value="DUF885 FAMILY LIPOPROTEIN"/>
    <property type="match status" value="1"/>
</dbReference>
<gene>
    <name evidence="1" type="ordered locus">Hoch_1976</name>
</gene>
<dbReference type="EMBL" id="CP001804">
    <property type="protein sequence ID" value="ACY14522.1"/>
    <property type="molecule type" value="Genomic_DNA"/>
</dbReference>
<dbReference type="Pfam" id="PF05960">
    <property type="entry name" value="DUF885"/>
    <property type="match status" value="1"/>
</dbReference>
<dbReference type="eggNOG" id="COG4805">
    <property type="taxonomic scope" value="Bacteria"/>
</dbReference>
<keyword evidence="2" id="KW-1185">Reference proteome</keyword>
<protein>
    <recommendedName>
        <fullName evidence="3">DUF885 domain-containing protein</fullName>
    </recommendedName>
</protein>
<reference evidence="1 2" key="1">
    <citation type="journal article" date="2010" name="Stand. Genomic Sci.">
        <title>Complete genome sequence of Haliangium ochraceum type strain (SMP-2).</title>
        <authorList>
            <consortium name="US DOE Joint Genome Institute (JGI-PGF)"/>
            <person name="Ivanova N."/>
            <person name="Daum C."/>
            <person name="Lang E."/>
            <person name="Abt B."/>
            <person name="Kopitz M."/>
            <person name="Saunders E."/>
            <person name="Lapidus A."/>
            <person name="Lucas S."/>
            <person name="Glavina Del Rio T."/>
            <person name="Nolan M."/>
            <person name="Tice H."/>
            <person name="Copeland A."/>
            <person name="Cheng J.F."/>
            <person name="Chen F."/>
            <person name="Bruce D."/>
            <person name="Goodwin L."/>
            <person name="Pitluck S."/>
            <person name="Mavromatis K."/>
            <person name="Pati A."/>
            <person name="Mikhailova N."/>
            <person name="Chen A."/>
            <person name="Palaniappan K."/>
            <person name="Land M."/>
            <person name="Hauser L."/>
            <person name="Chang Y.J."/>
            <person name="Jeffries C.D."/>
            <person name="Detter J.C."/>
            <person name="Brettin T."/>
            <person name="Rohde M."/>
            <person name="Goker M."/>
            <person name="Bristow J."/>
            <person name="Markowitz V."/>
            <person name="Eisen J.A."/>
            <person name="Hugenholtz P."/>
            <person name="Kyrpides N.C."/>
            <person name="Klenk H.P."/>
        </authorList>
    </citation>
    <scope>NUCLEOTIDE SEQUENCE [LARGE SCALE GENOMIC DNA]</scope>
    <source>
        <strain evidence="2">DSM 14365 / CIP 107738 / JCM 11303 / AJ 13395 / SMP-2</strain>
    </source>
</reference>
<evidence type="ECO:0000313" key="1">
    <source>
        <dbReference type="EMBL" id="ACY14522.1"/>
    </source>
</evidence>
<dbReference type="HOGENOM" id="CLU_028527_0_0_7"/>
<proteinExistence type="predicted"/>
<sequence length="628" mass="69324">MTARAQIAYSRAMRGMNGVNEDRARRGIRAAAILVALVCAGLAASGCGGAPATGSGSGSAGTDSATRADADAEQRLAALVERYIAETAAAAPTVATYWGIHEHDHRVADLSAEGMAARAAQLRALLAEVESIERASLRPPAYYDHRLLEYRLRAGLLELEEIRTWERNPMNYVSEISSALASLVDRDFAPMAERMPALEARMAAIPSVVAAARANLGDDLSEVPAVWAATALRMAEGLVDFVRDDLPARIADEDGDAISAEARASFARTHAQALRDLEGFVGWLRDQVAPAAQGDFRLGRELFMRKLRYEEHVEITPEELRAQNQKAIRFYHEWVARETARIDPSAEPAAVMAAITERYPAPEELLDTARGYLQQAREFVIERDLLTLPSRSQPTVRPTPPYARLGFASMSVPGPFEEVATEAYYNITTVNPAWSPTQVHQHMTYFNHPGLLGVTVHEGFPGHYVQLLFRDALPSVMRLIEDAGTLREGWAHYVEQMMIDEGLGEGAPEIRLGQLRRALQRHARWHAALALHVFDASVEETSKRFEEIAYFAAFPARRETERGTYNPTYLYYALGRMQILELRDALAAAHEARGEAFSLRAFHDQFLGLGLPPSLAREVMLGETPSAR</sequence>
<evidence type="ECO:0000313" key="2">
    <source>
        <dbReference type="Proteomes" id="UP000001880"/>
    </source>
</evidence>
<dbReference type="InterPro" id="IPR010281">
    <property type="entry name" value="DUF885"/>
</dbReference>
<organism evidence="1 2">
    <name type="scientific">Haliangium ochraceum (strain DSM 14365 / JCM 11303 / SMP-2)</name>
    <dbReference type="NCBI Taxonomy" id="502025"/>
    <lineage>
        <taxon>Bacteria</taxon>
        <taxon>Pseudomonadati</taxon>
        <taxon>Myxococcota</taxon>
        <taxon>Polyangia</taxon>
        <taxon>Haliangiales</taxon>
        <taxon>Kofleriaceae</taxon>
        <taxon>Haliangium</taxon>
    </lineage>
</organism>
<dbReference type="Proteomes" id="UP000001880">
    <property type="component" value="Chromosome"/>
</dbReference>
<dbReference type="KEGG" id="hoh:Hoch_1976"/>